<comment type="caution">
    <text evidence="5">The sequence shown here is derived from an EMBL/GenBank/DDBJ whole genome shotgun (WGS) entry which is preliminary data.</text>
</comment>
<accession>A0AAP0R9W6</accession>
<feature type="repeat" description="PPR" evidence="3">
    <location>
        <begin position="5"/>
        <end position="39"/>
    </location>
</feature>
<keyword evidence="6" id="KW-1185">Reference proteome</keyword>
<dbReference type="Proteomes" id="UP001415857">
    <property type="component" value="Unassembled WGS sequence"/>
</dbReference>
<evidence type="ECO:0000259" key="4">
    <source>
        <dbReference type="Pfam" id="PF14432"/>
    </source>
</evidence>
<dbReference type="NCBIfam" id="TIGR00756">
    <property type="entry name" value="PPR"/>
    <property type="match status" value="1"/>
</dbReference>
<dbReference type="AlphaFoldDB" id="A0AAP0R9W6"/>
<dbReference type="Pfam" id="PF13041">
    <property type="entry name" value="PPR_2"/>
    <property type="match status" value="1"/>
</dbReference>
<dbReference type="InterPro" id="IPR032867">
    <property type="entry name" value="DYW_dom"/>
</dbReference>
<feature type="domain" description="DYW" evidence="4">
    <location>
        <begin position="221"/>
        <end position="313"/>
    </location>
</feature>
<gene>
    <name evidence="5" type="ORF">L1049_018302</name>
</gene>
<dbReference type="InterPro" id="IPR002885">
    <property type="entry name" value="PPR_rpt"/>
</dbReference>
<dbReference type="EMBL" id="JBBPBK010000012">
    <property type="protein sequence ID" value="KAK9273492.1"/>
    <property type="molecule type" value="Genomic_DNA"/>
</dbReference>
<dbReference type="InterPro" id="IPR046960">
    <property type="entry name" value="PPR_At4g14850-like_plant"/>
</dbReference>
<dbReference type="InterPro" id="IPR011990">
    <property type="entry name" value="TPR-like_helical_dom_sf"/>
</dbReference>
<dbReference type="GO" id="GO:0003723">
    <property type="term" value="F:RNA binding"/>
    <property type="evidence" value="ECO:0007669"/>
    <property type="project" value="InterPro"/>
</dbReference>
<comment type="similarity">
    <text evidence="1">Belongs to the PPR family. PCMP-H subfamily.</text>
</comment>
<dbReference type="Pfam" id="PF20431">
    <property type="entry name" value="E_motif"/>
    <property type="match status" value="1"/>
</dbReference>
<dbReference type="InterPro" id="IPR046848">
    <property type="entry name" value="E_motif"/>
</dbReference>
<reference evidence="5 6" key="1">
    <citation type="journal article" date="2024" name="Plant J.">
        <title>Genome sequences and population genomics reveal climatic adaptation and genomic divergence between two closely related sweetgum species.</title>
        <authorList>
            <person name="Xu W.Q."/>
            <person name="Ren C.Q."/>
            <person name="Zhang X.Y."/>
            <person name="Comes H.P."/>
            <person name="Liu X.H."/>
            <person name="Li Y.G."/>
            <person name="Kettle C.J."/>
            <person name="Jalonen R."/>
            <person name="Gaisberger H."/>
            <person name="Ma Y.Z."/>
            <person name="Qiu Y.X."/>
        </authorList>
    </citation>
    <scope>NUCLEOTIDE SEQUENCE [LARGE SCALE GENOMIC DNA]</scope>
    <source>
        <strain evidence="5">Hangzhou</strain>
    </source>
</reference>
<dbReference type="PANTHER" id="PTHR47926:SF347">
    <property type="entry name" value="PENTATRICOPEPTIDE REPEAT-CONTAINING PROTEIN"/>
    <property type="match status" value="1"/>
</dbReference>
<dbReference type="FunFam" id="1.25.40.10:FF:000511">
    <property type="entry name" value="Pentatricopeptide repeat-containing protein"/>
    <property type="match status" value="1"/>
</dbReference>
<evidence type="ECO:0000256" key="3">
    <source>
        <dbReference type="PROSITE-ProRule" id="PRU00708"/>
    </source>
</evidence>
<keyword evidence="2" id="KW-0677">Repeat</keyword>
<dbReference type="Pfam" id="PF14432">
    <property type="entry name" value="DYW_deaminase"/>
    <property type="match status" value="1"/>
</dbReference>
<dbReference type="GO" id="GO:0008270">
    <property type="term" value="F:zinc ion binding"/>
    <property type="evidence" value="ECO:0007669"/>
    <property type="project" value="InterPro"/>
</dbReference>
<dbReference type="PANTHER" id="PTHR47926">
    <property type="entry name" value="PENTATRICOPEPTIDE REPEAT-CONTAINING PROTEIN"/>
    <property type="match status" value="1"/>
</dbReference>
<dbReference type="PROSITE" id="PS51375">
    <property type="entry name" value="PPR"/>
    <property type="match status" value="2"/>
</dbReference>
<sequence>MRVRNVFTWNAMIGGLAMHGHGEIAISLFDQMKHDEVMPDEVTFIALLYACSHTGLVNEGLKMFQAMQESYQIEPRMEHYGCMVDLLCRARLVDDALEFIENMPIKANSVLWATLLGACRIGGNFELAEIVGKRVIELEPDSCGRYVMLSNLYAGISQWESALNMRKQMENKGIEKIPGCSWIEMNGTIHQFVAGDRSHLQREKIYAMMREMTQRVNLDGGHVSGIADVLLDIQEEEKEHSLYLHSEKLAVAFGLISTSPGSLIRIVKNLRVCNDCHSFLKIISKIYSREIVARDRSRFHHFREGSCSCMDFW</sequence>
<evidence type="ECO:0000256" key="2">
    <source>
        <dbReference type="ARBA" id="ARBA00022737"/>
    </source>
</evidence>
<name>A0AAP0R9W6_LIQFO</name>
<organism evidence="5 6">
    <name type="scientific">Liquidambar formosana</name>
    <name type="common">Formosan gum</name>
    <dbReference type="NCBI Taxonomy" id="63359"/>
    <lineage>
        <taxon>Eukaryota</taxon>
        <taxon>Viridiplantae</taxon>
        <taxon>Streptophyta</taxon>
        <taxon>Embryophyta</taxon>
        <taxon>Tracheophyta</taxon>
        <taxon>Spermatophyta</taxon>
        <taxon>Magnoliopsida</taxon>
        <taxon>eudicotyledons</taxon>
        <taxon>Gunneridae</taxon>
        <taxon>Pentapetalae</taxon>
        <taxon>Saxifragales</taxon>
        <taxon>Altingiaceae</taxon>
        <taxon>Liquidambar</taxon>
    </lineage>
</organism>
<evidence type="ECO:0000313" key="5">
    <source>
        <dbReference type="EMBL" id="KAK9273492.1"/>
    </source>
</evidence>
<dbReference type="Pfam" id="PF01535">
    <property type="entry name" value="PPR"/>
    <property type="match status" value="1"/>
</dbReference>
<dbReference type="Gene3D" id="1.25.40.10">
    <property type="entry name" value="Tetratricopeptide repeat domain"/>
    <property type="match status" value="1"/>
</dbReference>
<feature type="repeat" description="PPR" evidence="3">
    <location>
        <begin position="40"/>
        <end position="70"/>
    </location>
</feature>
<evidence type="ECO:0000256" key="1">
    <source>
        <dbReference type="ARBA" id="ARBA00006643"/>
    </source>
</evidence>
<protein>
    <recommendedName>
        <fullName evidence="4">DYW domain-containing protein</fullName>
    </recommendedName>
</protein>
<evidence type="ECO:0000313" key="6">
    <source>
        <dbReference type="Proteomes" id="UP001415857"/>
    </source>
</evidence>
<proteinExistence type="inferred from homology"/>
<dbReference type="GO" id="GO:0009451">
    <property type="term" value="P:RNA modification"/>
    <property type="evidence" value="ECO:0007669"/>
    <property type="project" value="InterPro"/>
</dbReference>